<feature type="region of interest" description="Disordered" evidence="1">
    <location>
        <begin position="15"/>
        <end position="43"/>
    </location>
</feature>
<sequence length="91" mass="10722">MRSFLLFQESERIEPGMEADRRSAWQKEASRQKSDGSGGKSAASWVDWMTRRTSLSGRFISHHFRRLLTVFWLFDRFVVQKIPSVRRFLAA</sequence>
<feature type="compositionally biased region" description="Basic and acidic residues" evidence="1">
    <location>
        <begin position="15"/>
        <end position="34"/>
    </location>
</feature>
<dbReference type="PATRIC" id="fig|1422.17.peg.2621"/>
<proteinExistence type="predicted"/>
<accession>A0A150NCY2</accession>
<reference evidence="2 3" key="1">
    <citation type="submission" date="2016-01" db="EMBL/GenBank/DDBJ databases">
        <title>Draft Genome Sequences of Seven Thermophilic Sporeformers Isolated from Foods.</title>
        <authorList>
            <person name="Berendsen E.M."/>
            <person name="Wells-Bennik M.H."/>
            <person name="Krawcyk A.O."/>
            <person name="De Jong A."/>
            <person name="Holsappel S."/>
            <person name="Eijlander R.T."/>
            <person name="Kuipers O.P."/>
        </authorList>
    </citation>
    <scope>NUCLEOTIDE SEQUENCE [LARGE SCALE GENOMIC DNA]</scope>
    <source>
        <strain evidence="2 3">B4114</strain>
    </source>
</reference>
<evidence type="ECO:0000313" key="2">
    <source>
        <dbReference type="EMBL" id="KYD34545.1"/>
    </source>
</evidence>
<dbReference type="EMBL" id="LQYY01000044">
    <property type="protein sequence ID" value="KYD34545.1"/>
    <property type="molecule type" value="Genomic_DNA"/>
</dbReference>
<name>A0A150NCY2_GEOSE</name>
<gene>
    <name evidence="2" type="ORF">B4114_2603</name>
</gene>
<comment type="caution">
    <text evidence="2">The sequence shown here is derived from an EMBL/GenBank/DDBJ whole genome shotgun (WGS) entry which is preliminary data.</text>
</comment>
<dbReference type="AlphaFoldDB" id="A0A150NCY2"/>
<evidence type="ECO:0000313" key="3">
    <source>
        <dbReference type="Proteomes" id="UP000075517"/>
    </source>
</evidence>
<protein>
    <submittedName>
        <fullName evidence="2">Uncharacterized protein</fullName>
    </submittedName>
</protein>
<evidence type="ECO:0000256" key="1">
    <source>
        <dbReference type="SAM" id="MobiDB-lite"/>
    </source>
</evidence>
<organism evidence="2 3">
    <name type="scientific">Geobacillus stearothermophilus</name>
    <name type="common">Bacillus stearothermophilus</name>
    <dbReference type="NCBI Taxonomy" id="1422"/>
    <lineage>
        <taxon>Bacteria</taxon>
        <taxon>Bacillati</taxon>
        <taxon>Bacillota</taxon>
        <taxon>Bacilli</taxon>
        <taxon>Bacillales</taxon>
        <taxon>Anoxybacillaceae</taxon>
        <taxon>Geobacillus</taxon>
    </lineage>
</organism>
<dbReference type="Proteomes" id="UP000075517">
    <property type="component" value="Unassembled WGS sequence"/>
</dbReference>